<protein>
    <submittedName>
        <fullName evidence="2">DUF4861 family protein</fullName>
    </submittedName>
</protein>
<gene>
    <name evidence="2" type="ORF">PQ465_20960</name>
</gene>
<feature type="signal peptide" evidence="1">
    <location>
        <begin position="1"/>
        <end position="21"/>
    </location>
</feature>
<evidence type="ECO:0000256" key="1">
    <source>
        <dbReference type="SAM" id="SignalP"/>
    </source>
</evidence>
<reference evidence="2 3" key="1">
    <citation type="submission" date="2023-02" db="EMBL/GenBank/DDBJ databases">
        <title>Genome sequence of Sphingobacterium sp. KACC 22765.</title>
        <authorList>
            <person name="Kim S."/>
            <person name="Heo J."/>
            <person name="Kwon S.-W."/>
        </authorList>
    </citation>
    <scope>NUCLEOTIDE SEQUENCE [LARGE SCALE GENOMIC DNA]</scope>
    <source>
        <strain evidence="2 3">KACC 22765</strain>
    </source>
</reference>
<dbReference type="Proteomes" id="UP001221558">
    <property type="component" value="Chromosome"/>
</dbReference>
<dbReference type="RefSeq" id="WP_274267482.1">
    <property type="nucleotide sequence ID" value="NZ_CP117880.1"/>
</dbReference>
<dbReference type="InterPro" id="IPR032342">
    <property type="entry name" value="DUF4861"/>
</dbReference>
<feature type="chain" id="PRO_5046251295" evidence="1">
    <location>
        <begin position="22"/>
        <end position="373"/>
    </location>
</feature>
<evidence type="ECO:0000313" key="3">
    <source>
        <dbReference type="Proteomes" id="UP001221558"/>
    </source>
</evidence>
<dbReference type="Pfam" id="PF16153">
    <property type="entry name" value="DUF4861"/>
    <property type="match status" value="1"/>
</dbReference>
<organism evidence="2 3">
    <name type="scientific">Sphingobacterium oryzagri</name>
    <dbReference type="NCBI Taxonomy" id="3025669"/>
    <lineage>
        <taxon>Bacteria</taxon>
        <taxon>Pseudomonadati</taxon>
        <taxon>Bacteroidota</taxon>
        <taxon>Sphingobacteriia</taxon>
        <taxon>Sphingobacteriales</taxon>
        <taxon>Sphingobacteriaceae</taxon>
        <taxon>Sphingobacterium</taxon>
    </lineage>
</organism>
<dbReference type="EMBL" id="CP117880">
    <property type="protein sequence ID" value="WDF68752.1"/>
    <property type="molecule type" value="Genomic_DNA"/>
</dbReference>
<keyword evidence="3" id="KW-1185">Reference proteome</keyword>
<accession>A0ABY7WGJ1</accession>
<evidence type="ECO:0000313" key="2">
    <source>
        <dbReference type="EMBL" id="WDF68752.1"/>
    </source>
</evidence>
<name>A0ABY7WGJ1_9SPHI</name>
<keyword evidence="1" id="KW-0732">Signal</keyword>
<proteinExistence type="predicted"/>
<sequence length="373" mass="42183">MKKGFLLLCTSCICLSGFAQRTIEVSNPTEHTREEVISIPYATFSKHFAVDSLFTIQLGSSAITLPYQLERQGKSNIQNVLILVPIQAKEKVSLQVHQAPSPASFPSKAFARYVPERLDDFAWENDVLAFRMYGKALEGHRDDAQGMDVWAKRTENLVINKWYKENDYHTDHGEGLDYYSVGQTLGVGDLALYFADSVHFTKHYRQYEILDNGPLRTSFKLLYEDTDVNGQHITLSKTITLDTKKHFNKISVSLENKKASQTPVVIGLAKRGEASPQFAFNAKKQFLAYWEPDVQNHGHTATALIVPKAKVAFIDRDKKQFLLSSTIKNNQAFVYYNGAAWDRAGQVTSAEQWETLVANEVDNIKKPLVVRLK</sequence>